<dbReference type="Pfam" id="PF00765">
    <property type="entry name" value="Autoind_synth"/>
    <property type="match status" value="1"/>
</dbReference>
<dbReference type="EC" id="2.3.1.184" evidence="1 8"/>
<evidence type="ECO:0000256" key="2">
    <source>
        <dbReference type="ARBA" id="ARBA00022654"/>
    </source>
</evidence>
<keyword evidence="4 8" id="KW-0949">S-adenosyl-L-methionine</keyword>
<keyword evidence="3 8" id="KW-0808">Transferase</keyword>
<evidence type="ECO:0000256" key="4">
    <source>
        <dbReference type="ARBA" id="ARBA00022691"/>
    </source>
</evidence>
<evidence type="ECO:0000256" key="8">
    <source>
        <dbReference type="RuleBase" id="RU361135"/>
    </source>
</evidence>
<dbReference type="InterPro" id="IPR001690">
    <property type="entry name" value="Autoind_synthase"/>
</dbReference>
<keyword evidence="2 7" id="KW-0673">Quorum sensing</keyword>
<proteinExistence type="inferred from homology"/>
<evidence type="ECO:0000256" key="1">
    <source>
        <dbReference type="ARBA" id="ARBA00012340"/>
    </source>
</evidence>
<gene>
    <name evidence="9" type="ORF">SAMN04489859_1002171</name>
</gene>
<name>A0A1H8EPH8_9RHOB</name>
<protein>
    <recommendedName>
        <fullName evidence="1 8">Acyl-homoserine-lactone synthase</fullName>
        <ecNumber evidence="1 8">2.3.1.184</ecNumber>
    </recommendedName>
    <alternativeName>
        <fullName evidence="8">Autoinducer synthesis protein</fullName>
    </alternativeName>
</protein>
<evidence type="ECO:0000256" key="6">
    <source>
        <dbReference type="ARBA" id="ARBA00048576"/>
    </source>
</evidence>
<keyword evidence="10" id="KW-1185">Reference proteome</keyword>
<dbReference type="GO" id="GO:0007165">
    <property type="term" value="P:signal transduction"/>
    <property type="evidence" value="ECO:0007669"/>
    <property type="project" value="TreeGrafter"/>
</dbReference>
<dbReference type="GO" id="GO:0009372">
    <property type="term" value="P:quorum sensing"/>
    <property type="evidence" value="ECO:0007669"/>
    <property type="project" value="UniProtKB-UniRule"/>
</dbReference>
<dbReference type="OrthoDB" id="6169313at2"/>
<dbReference type="PANTHER" id="PTHR39322:SF1">
    <property type="entry name" value="ISOVALERYL-HOMOSERINE LACTONE SYNTHASE"/>
    <property type="match status" value="1"/>
</dbReference>
<accession>A0A1H8EPH8</accession>
<reference evidence="9 10" key="1">
    <citation type="submission" date="2016-10" db="EMBL/GenBank/DDBJ databases">
        <authorList>
            <person name="de Groot N.N."/>
        </authorList>
    </citation>
    <scope>NUCLEOTIDE SEQUENCE [LARGE SCALE GENOMIC DNA]</scope>
    <source>
        <strain evidence="9 10">DSM 8512</strain>
    </source>
</reference>
<dbReference type="PROSITE" id="PS51187">
    <property type="entry name" value="AUTOINDUCER_SYNTH_2"/>
    <property type="match status" value="1"/>
</dbReference>
<dbReference type="PANTHER" id="PTHR39322">
    <property type="entry name" value="ACYL-HOMOSERINE-LACTONE SYNTHASE"/>
    <property type="match status" value="1"/>
</dbReference>
<evidence type="ECO:0000256" key="3">
    <source>
        <dbReference type="ARBA" id="ARBA00022679"/>
    </source>
</evidence>
<dbReference type="GO" id="GO:0061579">
    <property type="term" value="F:N-acyl homoserine lactone synthase activity"/>
    <property type="evidence" value="ECO:0007669"/>
    <property type="project" value="UniProtKB-UniRule"/>
</dbReference>
<dbReference type="AlphaFoldDB" id="A0A1H8EPH8"/>
<evidence type="ECO:0000313" key="10">
    <source>
        <dbReference type="Proteomes" id="UP000199054"/>
    </source>
</evidence>
<organism evidence="9 10">
    <name type="scientific">Paracoccus alcaliphilus</name>
    <dbReference type="NCBI Taxonomy" id="34002"/>
    <lineage>
        <taxon>Bacteria</taxon>
        <taxon>Pseudomonadati</taxon>
        <taxon>Pseudomonadota</taxon>
        <taxon>Alphaproteobacteria</taxon>
        <taxon>Rhodobacterales</taxon>
        <taxon>Paracoccaceae</taxon>
        <taxon>Paracoccus</taxon>
    </lineage>
</organism>
<dbReference type="InterPro" id="IPR016181">
    <property type="entry name" value="Acyl_CoA_acyltransferase"/>
</dbReference>
<evidence type="ECO:0000256" key="7">
    <source>
        <dbReference type="PROSITE-ProRule" id="PRU00533"/>
    </source>
</evidence>
<dbReference type="STRING" id="34002.SAMN04489859_1002171"/>
<dbReference type="SUPFAM" id="SSF55729">
    <property type="entry name" value="Acyl-CoA N-acyltransferases (Nat)"/>
    <property type="match status" value="1"/>
</dbReference>
<dbReference type="Gene3D" id="3.40.630.30">
    <property type="match status" value="1"/>
</dbReference>
<comment type="catalytic activity">
    <reaction evidence="6 8">
        <text>a fatty acyl-[ACP] + S-adenosyl-L-methionine = an N-acyl-L-homoserine lactone + S-methyl-5'-thioadenosine + holo-[ACP] + H(+)</text>
        <dbReference type="Rhea" id="RHEA:10096"/>
        <dbReference type="Rhea" id="RHEA-COMP:9685"/>
        <dbReference type="Rhea" id="RHEA-COMP:14125"/>
        <dbReference type="ChEBI" id="CHEBI:15378"/>
        <dbReference type="ChEBI" id="CHEBI:17509"/>
        <dbReference type="ChEBI" id="CHEBI:55474"/>
        <dbReference type="ChEBI" id="CHEBI:59789"/>
        <dbReference type="ChEBI" id="CHEBI:64479"/>
        <dbReference type="ChEBI" id="CHEBI:138651"/>
        <dbReference type="EC" id="2.3.1.184"/>
    </reaction>
</comment>
<sequence length="230" mass="26332">MFTMIRPHETAANPQLMRAIFRLRKRVFHDRLNWRVEVRGNEERDVYDDLEASYLVWCSEDRSRLYGVVRLMPTDGPTLLHDVFWATHGRNADLIADDIWEGTRMCLDDELLARDFPDMDAGRGFSLLLLALCEAALAFGIRRLVSNFEPMMSRVYRRAGVRMQMHGSADGYGRRPVCCASFAVSDQVRRDMRQALGVTAPLLRPMARLAPCPMPNPLPIPVTRVPAMMH</sequence>
<comment type="similarity">
    <text evidence="7 8">Belongs to the autoinducer synthase family.</text>
</comment>
<keyword evidence="5 7" id="KW-0071">Autoinducer synthesis</keyword>
<dbReference type="EMBL" id="FODE01000002">
    <property type="protein sequence ID" value="SEN21014.1"/>
    <property type="molecule type" value="Genomic_DNA"/>
</dbReference>
<dbReference type="PRINTS" id="PR01549">
    <property type="entry name" value="AUTOINDCRSYN"/>
</dbReference>
<evidence type="ECO:0000313" key="9">
    <source>
        <dbReference type="EMBL" id="SEN21014.1"/>
    </source>
</evidence>
<dbReference type="PROSITE" id="PS00949">
    <property type="entry name" value="AUTOINDUCER_SYNTH_1"/>
    <property type="match status" value="1"/>
</dbReference>
<evidence type="ECO:0000256" key="5">
    <source>
        <dbReference type="ARBA" id="ARBA00022929"/>
    </source>
</evidence>
<dbReference type="Proteomes" id="UP000199054">
    <property type="component" value="Unassembled WGS sequence"/>
</dbReference>
<dbReference type="InterPro" id="IPR018311">
    <property type="entry name" value="Autoind_synth_CS"/>
</dbReference>
<dbReference type="RefSeq" id="WP_090610393.1">
    <property type="nucleotide sequence ID" value="NZ_CP067127.1"/>
</dbReference>